<evidence type="ECO:0000256" key="2">
    <source>
        <dbReference type="ARBA" id="ARBA00006024"/>
    </source>
</evidence>
<comment type="caution">
    <text evidence="17">The sequence shown here is derived from an EMBL/GenBank/DDBJ whole genome shotgun (WGS) entry which is preliminary data.</text>
</comment>
<feature type="transmembrane region" description="Helical" evidence="15">
    <location>
        <begin position="427"/>
        <end position="449"/>
    </location>
</feature>
<dbReference type="Gene3D" id="3.40.1110.10">
    <property type="entry name" value="Calcium-transporting ATPase, cytoplasmic domain N"/>
    <property type="match status" value="1"/>
</dbReference>
<dbReference type="Pfam" id="PF12156">
    <property type="entry name" value="ATPase-cat_bd"/>
    <property type="match status" value="1"/>
</dbReference>
<dbReference type="NCBIfam" id="TIGR01512">
    <property type="entry name" value="ATPase-IB2_Cd"/>
    <property type="match status" value="1"/>
</dbReference>
<dbReference type="InterPro" id="IPR023299">
    <property type="entry name" value="ATPase_P-typ_cyto_dom_N"/>
</dbReference>
<dbReference type="PROSITE" id="PS00154">
    <property type="entry name" value="ATPASE_E1_E2"/>
    <property type="match status" value="1"/>
</dbReference>
<dbReference type="Pfam" id="PF00702">
    <property type="entry name" value="Hydrolase"/>
    <property type="match status" value="1"/>
</dbReference>
<evidence type="ECO:0000256" key="1">
    <source>
        <dbReference type="ARBA" id="ARBA00004651"/>
    </source>
</evidence>
<feature type="transmembrane region" description="Helical" evidence="15">
    <location>
        <begin position="455"/>
        <end position="480"/>
    </location>
</feature>
<dbReference type="PANTHER" id="PTHR43520">
    <property type="entry name" value="ATP7, ISOFORM B"/>
    <property type="match status" value="1"/>
</dbReference>
<dbReference type="SUPFAM" id="SSF81653">
    <property type="entry name" value="Calcium ATPase, transduction domain A"/>
    <property type="match status" value="1"/>
</dbReference>
<evidence type="ECO:0000256" key="13">
    <source>
        <dbReference type="ARBA" id="ARBA00023065"/>
    </source>
</evidence>
<dbReference type="PRINTS" id="PR00119">
    <property type="entry name" value="CATATPASE"/>
</dbReference>
<dbReference type="InterPro" id="IPR027256">
    <property type="entry name" value="P-typ_ATPase_IB"/>
</dbReference>
<feature type="transmembrane region" description="Helical" evidence="15">
    <location>
        <begin position="753"/>
        <end position="773"/>
    </location>
</feature>
<proteinExistence type="inferred from homology"/>
<evidence type="ECO:0000256" key="10">
    <source>
        <dbReference type="ARBA" id="ARBA00022842"/>
    </source>
</evidence>
<evidence type="ECO:0000256" key="3">
    <source>
        <dbReference type="ARBA" id="ARBA00022448"/>
    </source>
</evidence>
<dbReference type="InterPro" id="IPR017969">
    <property type="entry name" value="Heavy-metal-associated_CS"/>
</dbReference>
<protein>
    <submittedName>
        <fullName evidence="17">Heavy metal translocating P-type ATPase</fullName>
    </submittedName>
</protein>
<keyword evidence="5" id="KW-0597">Phosphoprotein</keyword>
<dbReference type="PROSITE" id="PS01047">
    <property type="entry name" value="HMA_1"/>
    <property type="match status" value="1"/>
</dbReference>
<dbReference type="InterPro" id="IPR006121">
    <property type="entry name" value="HMA_dom"/>
</dbReference>
<keyword evidence="7 15" id="KW-0479">Metal-binding</keyword>
<gene>
    <name evidence="17" type="ORF">V6U78_02045</name>
</gene>
<feature type="transmembrane region" description="Helical" evidence="15">
    <location>
        <begin position="246"/>
        <end position="268"/>
    </location>
</feature>
<dbReference type="InterPro" id="IPR021993">
    <property type="entry name" value="ATPase-cat-bd"/>
</dbReference>
<dbReference type="RefSeq" id="WP_405336675.1">
    <property type="nucleotide sequence ID" value="NZ_JBANFI010000001.1"/>
</dbReference>
<organism evidence="17 18">
    <name type="scientific">Marinospirillum alkalitolerans</name>
    <dbReference type="NCBI Taxonomy" id="3123374"/>
    <lineage>
        <taxon>Bacteria</taxon>
        <taxon>Pseudomonadati</taxon>
        <taxon>Pseudomonadota</taxon>
        <taxon>Gammaproteobacteria</taxon>
        <taxon>Oceanospirillales</taxon>
        <taxon>Oceanospirillaceae</taxon>
        <taxon>Marinospirillum</taxon>
    </lineage>
</organism>
<dbReference type="PROSITE" id="PS50846">
    <property type="entry name" value="HMA_2"/>
    <property type="match status" value="1"/>
</dbReference>
<feature type="domain" description="HMA" evidence="16">
    <location>
        <begin position="92"/>
        <end position="158"/>
    </location>
</feature>
<keyword evidence="13" id="KW-0406">Ion transport</keyword>
<evidence type="ECO:0000256" key="15">
    <source>
        <dbReference type="RuleBase" id="RU362081"/>
    </source>
</evidence>
<dbReference type="PROSITE" id="PS01229">
    <property type="entry name" value="COF_2"/>
    <property type="match status" value="1"/>
</dbReference>
<dbReference type="InterPro" id="IPR036412">
    <property type="entry name" value="HAD-like_sf"/>
</dbReference>
<dbReference type="InterPro" id="IPR023214">
    <property type="entry name" value="HAD_sf"/>
</dbReference>
<comment type="similarity">
    <text evidence="2 15">Belongs to the cation transport ATPase (P-type) (TC 3.A.3) family. Type IB subfamily.</text>
</comment>
<dbReference type="PANTHER" id="PTHR43520:SF5">
    <property type="entry name" value="CATION-TRANSPORTING P-TYPE ATPASE-RELATED"/>
    <property type="match status" value="1"/>
</dbReference>
<feature type="transmembrane region" description="Helical" evidence="15">
    <location>
        <begin position="180"/>
        <end position="206"/>
    </location>
</feature>
<evidence type="ECO:0000256" key="7">
    <source>
        <dbReference type="ARBA" id="ARBA00022723"/>
    </source>
</evidence>
<evidence type="ECO:0000256" key="11">
    <source>
        <dbReference type="ARBA" id="ARBA00022967"/>
    </source>
</evidence>
<dbReference type="Pfam" id="PF00122">
    <property type="entry name" value="E1-E2_ATPase"/>
    <property type="match status" value="1"/>
</dbReference>
<keyword evidence="9 15" id="KW-0067">ATP-binding</keyword>
<evidence type="ECO:0000259" key="16">
    <source>
        <dbReference type="PROSITE" id="PS50846"/>
    </source>
</evidence>
<evidence type="ECO:0000256" key="12">
    <source>
        <dbReference type="ARBA" id="ARBA00022989"/>
    </source>
</evidence>
<evidence type="ECO:0000256" key="6">
    <source>
        <dbReference type="ARBA" id="ARBA00022692"/>
    </source>
</evidence>
<keyword evidence="18" id="KW-1185">Reference proteome</keyword>
<dbReference type="NCBIfam" id="TIGR01494">
    <property type="entry name" value="ATPase_P-type"/>
    <property type="match status" value="1"/>
</dbReference>
<comment type="subcellular location">
    <subcellularLocation>
        <location evidence="1">Cell membrane</location>
        <topology evidence="1">Multi-pass membrane protein</topology>
    </subcellularLocation>
</comment>
<dbReference type="InterPro" id="IPR036163">
    <property type="entry name" value="HMA_dom_sf"/>
</dbReference>
<dbReference type="NCBIfam" id="TIGR01525">
    <property type="entry name" value="ATPase-IB_hvy"/>
    <property type="match status" value="1"/>
</dbReference>
<dbReference type="SUPFAM" id="SSF56784">
    <property type="entry name" value="HAD-like"/>
    <property type="match status" value="1"/>
</dbReference>
<keyword evidence="4 15" id="KW-1003">Cell membrane</keyword>
<keyword evidence="3" id="KW-0813">Transport</keyword>
<dbReference type="SUPFAM" id="SSF81665">
    <property type="entry name" value="Calcium ATPase, transmembrane domain M"/>
    <property type="match status" value="1"/>
</dbReference>
<dbReference type="InterPro" id="IPR018303">
    <property type="entry name" value="ATPase_P-typ_P_site"/>
</dbReference>
<dbReference type="NCBIfam" id="TIGR01511">
    <property type="entry name" value="ATPase-IB1_Cu"/>
    <property type="match status" value="1"/>
</dbReference>
<sequence length="830" mass="90997">MTQEACFHCGEVVPENSPYVVHIQDEVKRLCCPGCEAVSNAIVLGGLESYYKFRTELPPRPELSAEEQAELAVYDAPELLQEFVSVSEEGLAETTLAIEGITCAACAWLIEHQINDLPGVEYTGVNLSAQRATLRWKLSELPLSQLLIAFKNIGYGALPWRADAQQQRQEKEQKAAIRRLIVAAIGSMQAMMFGIALEAGILASYMEQEFVLLFQWMSFLVTTPVVLYSAWPFFTSAARELKRKRLNIDVPVSLAIGLGYAASVWALVFETGELHFYAIAMFAFFLLCGRYIEMRTRHRLGQAGNAFHDLIPQAAIRLNEQGEEDYIPSRQLKKGDRILVKPGHTFPIDGVILEGHSSVNQATMTGEYLPVACHPGHRVLAGTQNIGSPLIVEVQQTGSDVRLASISRLSERALAEKPRIQTLATFIAQYFVAATLLVALTVFSAWWMIEPERAFWVTLSVLVVTCPCALALATPTALAVTNATLNRQGVLITRGHVLEGLAKATHIIFDKTGTLTEGRLELKHQIWLGDPQDARRERAVALAAALESYSEHPIARAFVGQRDPQDQVSDLQAITGQGLEGWIQGQRYRLGRADFAAPQAALTPPEQEGQWLLLADEQGPLCWFGLTDQLRPDARQAIQALQKMGLSLELLSGDQQRSVEAVAQELGIQNFTASATPERKLERLKELQAQGRQVVMVGDGVNDVPVLAGAQVSIAMGDATDLAKTSADTLLLSSRLERIPQAIQKARMTRITIAQNLAISLGYNLMALPAASMGLIPPWMAALGMTASSLVVVFNALRLHDRASEERLSEQRAQIEQQVIADSAPEAKSA</sequence>
<dbReference type="InterPro" id="IPR008250">
    <property type="entry name" value="ATPase_P-typ_transduc_dom_A_sf"/>
</dbReference>
<keyword evidence="8 15" id="KW-0547">Nucleotide-binding</keyword>
<keyword evidence="11" id="KW-1278">Translocase</keyword>
<dbReference type="Proteomes" id="UP001621714">
    <property type="component" value="Unassembled WGS sequence"/>
</dbReference>
<dbReference type="SUPFAM" id="SSF55008">
    <property type="entry name" value="HMA, heavy metal-associated domain"/>
    <property type="match status" value="1"/>
</dbReference>
<feature type="transmembrane region" description="Helical" evidence="15">
    <location>
        <begin position="212"/>
        <end position="234"/>
    </location>
</feature>
<keyword evidence="10" id="KW-0460">Magnesium</keyword>
<dbReference type="InterPro" id="IPR023298">
    <property type="entry name" value="ATPase_P-typ_TM_dom_sf"/>
</dbReference>
<reference evidence="17 18" key="1">
    <citation type="submission" date="2024-02" db="EMBL/GenBank/DDBJ databases">
        <title>Marinospirillum sp. MEB 164 isolated from Lonar lake sediment.</title>
        <authorList>
            <person name="Joshi A."/>
            <person name="Thite S."/>
        </authorList>
    </citation>
    <scope>NUCLEOTIDE SEQUENCE [LARGE SCALE GENOMIC DNA]</scope>
    <source>
        <strain evidence="17 18">MEB164</strain>
    </source>
</reference>
<dbReference type="Gene3D" id="3.30.70.100">
    <property type="match status" value="1"/>
</dbReference>
<keyword evidence="6 15" id="KW-0812">Transmembrane</keyword>
<keyword evidence="14 15" id="KW-0472">Membrane</keyword>
<dbReference type="Gene3D" id="3.40.50.1000">
    <property type="entry name" value="HAD superfamily/HAD-like"/>
    <property type="match status" value="1"/>
</dbReference>
<evidence type="ECO:0000256" key="14">
    <source>
        <dbReference type="ARBA" id="ARBA00023136"/>
    </source>
</evidence>
<evidence type="ECO:0000256" key="4">
    <source>
        <dbReference type="ARBA" id="ARBA00022475"/>
    </source>
</evidence>
<evidence type="ECO:0000256" key="5">
    <source>
        <dbReference type="ARBA" id="ARBA00022553"/>
    </source>
</evidence>
<dbReference type="Pfam" id="PF00403">
    <property type="entry name" value="HMA"/>
    <property type="match status" value="1"/>
</dbReference>
<feature type="transmembrane region" description="Helical" evidence="15">
    <location>
        <begin position="779"/>
        <end position="797"/>
    </location>
</feature>
<dbReference type="EMBL" id="JBANFI010000001">
    <property type="protein sequence ID" value="MFK7159818.1"/>
    <property type="molecule type" value="Genomic_DNA"/>
</dbReference>
<evidence type="ECO:0000256" key="9">
    <source>
        <dbReference type="ARBA" id="ARBA00022840"/>
    </source>
</evidence>
<dbReference type="InterPro" id="IPR001757">
    <property type="entry name" value="P_typ_ATPase"/>
</dbReference>
<accession>A0ABW8PU57</accession>
<evidence type="ECO:0000256" key="8">
    <source>
        <dbReference type="ARBA" id="ARBA00022741"/>
    </source>
</evidence>
<dbReference type="InterPro" id="IPR059000">
    <property type="entry name" value="ATPase_P-type_domA"/>
</dbReference>
<keyword evidence="12 15" id="KW-1133">Transmembrane helix</keyword>
<name>A0ABW8PU57_9GAMM</name>
<dbReference type="CDD" id="cd00371">
    <property type="entry name" value="HMA"/>
    <property type="match status" value="1"/>
</dbReference>
<dbReference type="CDD" id="cd02079">
    <property type="entry name" value="P-type_ATPase_HM"/>
    <property type="match status" value="1"/>
</dbReference>
<evidence type="ECO:0000313" key="18">
    <source>
        <dbReference type="Proteomes" id="UP001621714"/>
    </source>
</evidence>
<feature type="transmembrane region" description="Helical" evidence="15">
    <location>
        <begin position="274"/>
        <end position="292"/>
    </location>
</feature>
<evidence type="ECO:0000313" key="17">
    <source>
        <dbReference type="EMBL" id="MFK7159818.1"/>
    </source>
</evidence>
<dbReference type="Gene3D" id="2.70.150.10">
    <property type="entry name" value="Calcium-transporting ATPase, cytoplasmic transduction domain A"/>
    <property type="match status" value="1"/>
</dbReference>